<dbReference type="Pfam" id="PF12804">
    <property type="entry name" value="NTP_transf_3"/>
    <property type="match status" value="1"/>
</dbReference>
<dbReference type="InterPro" id="IPR029044">
    <property type="entry name" value="Nucleotide-diphossugar_trans"/>
</dbReference>
<keyword evidence="3" id="KW-1185">Reference proteome</keyword>
<feature type="domain" description="MobA-like NTP transferase" evidence="1">
    <location>
        <begin position="20"/>
        <end position="160"/>
    </location>
</feature>
<dbReference type="PANTHER" id="PTHR43777:SF1">
    <property type="entry name" value="MOLYBDENUM COFACTOR CYTIDYLYLTRANSFERASE"/>
    <property type="match status" value="1"/>
</dbReference>
<dbReference type="PANTHER" id="PTHR43777">
    <property type="entry name" value="MOLYBDENUM COFACTOR CYTIDYLYLTRANSFERASE"/>
    <property type="match status" value="1"/>
</dbReference>
<dbReference type="Proteomes" id="UP000276542">
    <property type="component" value="Unassembled WGS sequence"/>
</dbReference>
<dbReference type="OrthoDB" id="4408226at2"/>
<dbReference type="Gene3D" id="3.90.550.10">
    <property type="entry name" value="Spore Coat Polysaccharide Biosynthesis Protein SpsA, Chain A"/>
    <property type="match status" value="1"/>
</dbReference>
<proteinExistence type="predicted"/>
<reference evidence="3" key="1">
    <citation type="submission" date="2018-09" db="EMBL/GenBank/DDBJ databases">
        <authorList>
            <person name="Zhu H."/>
        </authorList>
    </citation>
    <scope>NUCLEOTIDE SEQUENCE [LARGE SCALE GENOMIC DNA]</scope>
    <source>
        <strain evidence="3">K1W22B-1</strain>
    </source>
</reference>
<dbReference type="InterPro" id="IPR025877">
    <property type="entry name" value="MobA-like_NTP_Trfase"/>
</dbReference>
<sequence length="200" mass="21091">MDPDCQTGQVSNRPATALGAVILSGGTAVRLAGADKASIEIHGRTLLEYALDAVMDAGEVVVVGEWVPTNRPVTFTREDPPLGGPAAGVLAGLDAFIAPPRQLVVLAVDMPRVTLDTIARLRDAAHLRDGAVLVDGSGRRSLAYVLDTEVVAARRPAYGDEFGMSMRTLLGDMDLAAVPAVEGETRDVDTFADLRDLRES</sequence>
<accession>A0A3A5H928</accession>
<dbReference type="AlphaFoldDB" id="A0A3A5H928"/>
<name>A0A3A5H928_9ACTN</name>
<dbReference type="GO" id="GO:0016779">
    <property type="term" value="F:nucleotidyltransferase activity"/>
    <property type="evidence" value="ECO:0007669"/>
    <property type="project" value="UniProtKB-ARBA"/>
</dbReference>
<evidence type="ECO:0000259" key="1">
    <source>
        <dbReference type="Pfam" id="PF12804"/>
    </source>
</evidence>
<evidence type="ECO:0000313" key="2">
    <source>
        <dbReference type="EMBL" id="RJS45885.1"/>
    </source>
</evidence>
<gene>
    <name evidence="2" type="ORF">D4739_06355</name>
</gene>
<dbReference type="EMBL" id="QYRP01000002">
    <property type="protein sequence ID" value="RJS45885.1"/>
    <property type="molecule type" value="Genomic_DNA"/>
</dbReference>
<comment type="caution">
    <text evidence="2">The sequence shown here is derived from an EMBL/GenBank/DDBJ whole genome shotgun (WGS) entry which is preliminary data.</text>
</comment>
<protein>
    <submittedName>
        <fullName evidence="2">Molybdopterin-guanine dinucleotide biosynthesis protein</fullName>
    </submittedName>
</protein>
<evidence type="ECO:0000313" key="3">
    <source>
        <dbReference type="Proteomes" id="UP000276542"/>
    </source>
</evidence>
<organism evidence="2 3">
    <name type="scientific">Nocardioides cavernaquae</name>
    <dbReference type="NCBI Taxonomy" id="2321396"/>
    <lineage>
        <taxon>Bacteria</taxon>
        <taxon>Bacillati</taxon>
        <taxon>Actinomycetota</taxon>
        <taxon>Actinomycetes</taxon>
        <taxon>Propionibacteriales</taxon>
        <taxon>Nocardioidaceae</taxon>
        <taxon>Nocardioides</taxon>
    </lineage>
</organism>
<dbReference type="SUPFAM" id="SSF53448">
    <property type="entry name" value="Nucleotide-diphospho-sugar transferases"/>
    <property type="match status" value="1"/>
</dbReference>